<name>A0A9D7SDL3_9BACT</name>
<dbReference type="InterPro" id="IPR051274">
    <property type="entry name" value="3-5_Exoribonuclease"/>
</dbReference>
<reference evidence="5 6" key="1">
    <citation type="submission" date="2020-10" db="EMBL/GenBank/DDBJ databases">
        <title>Connecting structure to function with the recovery of over 1000 high-quality activated sludge metagenome-assembled genomes encoding full-length rRNA genes using long-read sequencing.</title>
        <authorList>
            <person name="Singleton C.M."/>
            <person name="Petriglieri F."/>
            <person name="Kristensen J.M."/>
            <person name="Kirkegaard R.H."/>
            <person name="Michaelsen T.Y."/>
            <person name="Andersen M.H."/>
            <person name="Karst S.M."/>
            <person name="Dueholm M.S."/>
            <person name="Nielsen P.H."/>
            <person name="Albertsen M."/>
        </authorList>
    </citation>
    <scope>NUCLEOTIDE SEQUENCE [LARGE SCALE GENOMIC DNA]</scope>
    <source>
        <strain evidence="5">Ribe_18-Q3-R11-54_BAT3C.373</strain>
    </source>
</reference>
<keyword evidence="1" id="KW-0540">Nuclease</keyword>
<dbReference type="PANTHER" id="PTHR23044">
    <property type="entry name" value="3'-5' EXONUCLEASE ERI1-RELATED"/>
    <property type="match status" value="1"/>
</dbReference>
<dbReference type="GO" id="GO:0003676">
    <property type="term" value="F:nucleic acid binding"/>
    <property type="evidence" value="ECO:0007669"/>
    <property type="project" value="InterPro"/>
</dbReference>
<protein>
    <submittedName>
        <fullName evidence="5">Exonuclease domain-containing protein</fullName>
    </submittedName>
</protein>
<keyword evidence="2" id="KW-0378">Hydrolase</keyword>
<dbReference type="InterPro" id="IPR013520">
    <property type="entry name" value="Ribonucl_H"/>
</dbReference>
<dbReference type="InterPro" id="IPR012337">
    <property type="entry name" value="RNaseH-like_sf"/>
</dbReference>
<dbReference type="CDD" id="cd06133">
    <property type="entry name" value="ERI-1_3'hExo_like"/>
    <property type="match status" value="1"/>
</dbReference>
<dbReference type="GO" id="GO:0000175">
    <property type="term" value="F:3'-5'-RNA exonuclease activity"/>
    <property type="evidence" value="ECO:0007669"/>
    <property type="project" value="InterPro"/>
</dbReference>
<proteinExistence type="predicted"/>
<keyword evidence="3 5" id="KW-0269">Exonuclease</keyword>
<dbReference type="InterPro" id="IPR047201">
    <property type="entry name" value="ERI-1_3'hExo-like"/>
</dbReference>
<feature type="domain" description="Exonuclease" evidence="4">
    <location>
        <begin position="3"/>
        <end position="107"/>
    </location>
</feature>
<evidence type="ECO:0000256" key="1">
    <source>
        <dbReference type="ARBA" id="ARBA00022722"/>
    </source>
</evidence>
<evidence type="ECO:0000313" key="5">
    <source>
        <dbReference type="EMBL" id="MBK9719969.1"/>
    </source>
</evidence>
<dbReference type="Proteomes" id="UP000808349">
    <property type="component" value="Unassembled WGS sequence"/>
</dbReference>
<sequence length="117" mass="13871">MQQSDVDVAKSFPKVFDEFMEWAEIPDQDYVFCAWGSKDLMMIESDSDIHRYDVSWFRPYVDVKSQYHSRRNISKTNGLAKTLKLLNLEFEGEAHRALSDAYNLSKIIVRYIDEWSY</sequence>
<accession>A0A9D7SDL3</accession>
<dbReference type="Gene3D" id="3.30.420.10">
    <property type="entry name" value="Ribonuclease H-like superfamily/Ribonuclease H"/>
    <property type="match status" value="1"/>
</dbReference>
<organism evidence="5 6">
    <name type="scientific">Candidatus Defluviibacterium haderslevense</name>
    <dbReference type="NCBI Taxonomy" id="2981993"/>
    <lineage>
        <taxon>Bacteria</taxon>
        <taxon>Pseudomonadati</taxon>
        <taxon>Bacteroidota</taxon>
        <taxon>Saprospiria</taxon>
        <taxon>Saprospirales</taxon>
        <taxon>Saprospiraceae</taxon>
        <taxon>Candidatus Defluviibacterium</taxon>
    </lineage>
</organism>
<dbReference type="Pfam" id="PF00929">
    <property type="entry name" value="RNase_T"/>
    <property type="match status" value="1"/>
</dbReference>
<dbReference type="GO" id="GO:0006259">
    <property type="term" value="P:DNA metabolic process"/>
    <property type="evidence" value="ECO:0007669"/>
    <property type="project" value="UniProtKB-ARBA"/>
</dbReference>
<dbReference type="InterPro" id="IPR036397">
    <property type="entry name" value="RNaseH_sf"/>
</dbReference>
<comment type="caution">
    <text evidence="5">The sequence shown here is derived from an EMBL/GenBank/DDBJ whole genome shotgun (WGS) entry which is preliminary data.</text>
</comment>
<evidence type="ECO:0000256" key="3">
    <source>
        <dbReference type="ARBA" id="ARBA00022839"/>
    </source>
</evidence>
<dbReference type="PANTHER" id="PTHR23044:SF61">
    <property type="entry name" value="3'-5' EXORIBONUCLEASE 1-RELATED"/>
    <property type="match status" value="1"/>
</dbReference>
<gene>
    <name evidence="5" type="ORF">IPO85_21160</name>
</gene>
<evidence type="ECO:0000256" key="2">
    <source>
        <dbReference type="ARBA" id="ARBA00022801"/>
    </source>
</evidence>
<evidence type="ECO:0000313" key="6">
    <source>
        <dbReference type="Proteomes" id="UP000808349"/>
    </source>
</evidence>
<evidence type="ECO:0000259" key="4">
    <source>
        <dbReference type="Pfam" id="PF00929"/>
    </source>
</evidence>
<dbReference type="SUPFAM" id="SSF53098">
    <property type="entry name" value="Ribonuclease H-like"/>
    <property type="match status" value="1"/>
</dbReference>
<dbReference type="AlphaFoldDB" id="A0A9D7SDL3"/>
<dbReference type="EMBL" id="JADKFW010000021">
    <property type="protein sequence ID" value="MBK9719969.1"/>
    <property type="molecule type" value="Genomic_DNA"/>
</dbReference>